<gene>
    <name evidence="7" type="ORF">FFL01_21460</name>
</gene>
<dbReference type="SUPFAM" id="SSF75005">
    <property type="entry name" value="Arabinanase/levansucrase/invertase"/>
    <property type="match status" value="1"/>
</dbReference>
<accession>A0A4Y4B0E5</accession>
<dbReference type="AlphaFoldDB" id="A0A4Y4B0E5"/>
<dbReference type="OrthoDB" id="9801455at2"/>
<dbReference type="Proteomes" id="UP000316775">
    <property type="component" value="Unassembled WGS sequence"/>
</dbReference>
<dbReference type="STRING" id="983.SAMN05443543_11418"/>
<dbReference type="Pfam" id="PF04616">
    <property type="entry name" value="Glyco_hydro_43"/>
    <property type="match status" value="1"/>
</dbReference>
<evidence type="ECO:0000256" key="6">
    <source>
        <dbReference type="RuleBase" id="RU361187"/>
    </source>
</evidence>
<evidence type="ECO:0000313" key="8">
    <source>
        <dbReference type="Proteomes" id="UP000316775"/>
    </source>
</evidence>
<feature type="active site" description="Proton donor" evidence="4">
    <location>
        <position position="215"/>
    </location>
</feature>
<dbReference type="RefSeq" id="WP_073247093.1">
    <property type="nucleotide sequence ID" value="NZ_BJNP01000022.1"/>
</dbReference>
<dbReference type="InterPro" id="IPR006710">
    <property type="entry name" value="Glyco_hydro_43"/>
</dbReference>
<protein>
    <recommendedName>
        <fullName evidence="9">Beta-xylosidase</fullName>
    </recommendedName>
</protein>
<evidence type="ECO:0008006" key="9">
    <source>
        <dbReference type="Google" id="ProtNLM"/>
    </source>
</evidence>
<dbReference type="Gene3D" id="2.60.120.200">
    <property type="match status" value="1"/>
</dbReference>
<dbReference type="InterPro" id="IPR023296">
    <property type="entry name" value="Glyco_hydro_beta-prop_sf"/>
</dbReference>
<evidence type="ECO:0000256" key="3">
    <source>
        <dbReference type="ARBA" id="ARBA00023295"/>
    </source>
</evidence>
<name>A0A4Y4B0E5_9FLAO</name>
<proteinExistence type="inferred from homology"/>
<organism evidence="7 8">
    <name type="scientific">Flavobacterium flevense</name>
    <dbReference type="NCBI Taxonomy" id="983"/>
    <lineage>
        <taxon>Bacteria</taxon>
        <taxon>Pseudomonadati</taxon>
        <taxon>Bacteroidota</taxon>
        <taxon>Flavobacteriia</taxon>
        <taxon>Flavobacteriales</taxon>
        <taxon>Flavobacteriaceae</taxon>
        <taxon>Flavobacterium</taxon>
    </lineage>
</organism>
<dbReference type="GO" id="GO:0005975">
    <property type="term" value="P:carbohydrate metabolic process"/>
    <property type="evidence" value="ECO:0007669"/>
    <property type="project" value="InterPro"/>
</dbReference>
<dbReference type="PANTHER" id="PTHR42812:SF2">
    <property type="entry name" value="XYLOSIDASE_ARABINOSIDASE"/>
    <property type="match status" value="1"/>
</dbReference>
<evidence type="ECO:0000256" key="2">
    <source>
        <dbReference type="ARBA" id="ARBA00022801"/>
    </source>
</evidence>
<dbReference type="CDD" id="cd09002">
    <property type="entry name" value="GH43_XYL-like"/>
    <property type="match status" value="1"/>
</dbReference>
<sequence length="512" mass="58238">MEKLLNAILLLVSISLFSQKGAIENAINEGQISADKNNGLYKNPIFPGNYGDPTLVRVKDDYYVAFSRTNGVVIWHSKDLVNWKPVIRHRLPEGYNTVWAIDLQYFDGKFHVYMPIKDYPNKKDNVFGNFVITAKNPEGPWSDPINLEIESPGSDYSGIDPGFIQTPKGEKFLYLNHGWVVRLNNEGTKAVSKPQKVYDGWNYPNEWVVECKCLESPKLFYKEGYYFMVSAQGGTNGPSTAHMSIVARAKHPLGPWENSPYNPLTHTYSQEEAFWHQGHGTVFEGADGSWWTIFHGRKNNFTEMGRPSLLMPIEWTNDGWPIQKKAVKSDDLIQKIKGENTGHGLALSDNFDAKTLGIQWYYDNAKKENFISGNGQLIMKASGESFRSASEIYNYAPNDSYEITVKIQGASKKTLAGLRMGYEGIVTDGETVSLAEGPDWRLRQSIYTLKNKKTVWLKIKNRQKDISMFYSEDGTNWTKFDCSLRSHDSYKYSLFSYGTGEALFETFRYQGL</sequence>
<evidence type="ECO:0000256" key="5">
    <source>
        <dbReference type="PIRSR" id="PIRSR606710-2"/>
    </source>
</evidence>
<reference evidence="7 8" key="1">
    <citation type="submission" date="2019-06" db="EMBL/GenBank/DDBJ databases">
        <title>Whole genome shotgun sequence of Flavobacterium flevense NBRC 14960.</title>
        <authorList>
            <person name="Hosoyama A."/>
            <person name="Uohara A."/>
            <person name="Ohji S."/>
            <person name="Ichikawa N."/>
        </authorList>
    </citation>
    <scope>NUCLEOTIDE SEQUENCE [LARGE SCALE GENOMIC DNA]</scope>
    <source>
        <strain evidence="7 8">NBRC 14960</strain>
    </source>
</reference>
<keyword evidence="8" id="KW-1185">Reference proteome</keyword>
<dbReference type="PANTHER" id="PTHR42812">
    <property type="entry name" value="BETA-XYLOSIDASE"/>
    <property type="match status" value="1"/>
</dbReference>
<keyword evidence="3 6" id="KW-0326">Glycosidase</keyword>
<dbReference type="InterPro" id="IPR051795">
    <property type="entry name" value="Glycosyl_Hydrlase_43"/>
</dbReference>
<feature type="site" description="Important for catalytic activity, responsible for pKa modulation of the active site Glu and correct orientation of both the proton donor and substrate" evidence="5">
    <location>
        <position position="160"/>
    </location>
</feature>
<comment type="similarity">
    <text evidence="1 6">Belongs to the glycosyl hydrolase 43 family.</text>
</comment>
<dbReference type="InterPro" id="IPR013320">
    <property type="entry name" value="ConA-like_dom_sf"/>
</dbReference>
<dbReference type="Gene3D" id="2.115.10.20">
    <property type="entry name" value="Glycosyl hydrolase domain, family 43"/>
    <property type="match status" value="1"/>
</dbReference>
<evidence type="ECO:0000256" key="1">
    <source>
        <dbReference type="ARBA" id="ARBA00009865"/>
    </source>
</evidence>
<evidence type="ECO:0000313" key="7">
    <source>
        <dbReference type="EMBL" id="GEC72607.1"/>
    </source>
</evidence>
<comment type="caution">
    <text evidence="7">The sequence shown here is derived from an EMBL/GenBank/DDBJ whole genome shotgun (WGS) entry which is preliminary data.</text>
</comment>
<feature type="active site" description="Proton acceptor" evidence="4">
    <location>
        <position position="52"/>
    </location>
</feature>
<evidence type="ECO:0000256" key="4">
    <source>
        <dbReference type="PIRSR" id="PIRSR606710-1"/>
    </source>
</evidence>
<dbReference type="GO" id="GO:0004553">
    <property type="term" value="F:hydrolase activity, hydrolyzing O-glycosyl compounds"/>
    <property type="evidence" value="ECO:0007669"/>
    <property type="project" value="InterPro"/>
</dbReference>
<dbReference type="EMBL" id="BJNP01000022">
    <property type="protein sequence ID" value="GEC72607.1"/>
    <property type="molecule type" value="Genomic_DNA"/>
</dbReference>
<keyword evidence="2 6" id="KW-0378">Hydrolase</keyword>
<dbReference type="SUPFAM" id="SSF49899">
    <property type="entry name" value="Concanavalin A-like lectins/glucanases"/>
    <property type="match status" value="1"/>
</dbReference>